<organism evidence="2 3">
    <name type="scientific">Sorangium cellulosum</name>
    <name type="common">Polyangium cellulosum</name>
    <dbReference type="NCBI Taxonomy" id="56"/>
    <lineage>
        <taxon>Bacteria</taxon>
        <taxon>Pseudomonadati</taxon>
        <taxon>Myxococcota</taxon>
        <taxon>Polyangia</taxon>
        <taxon>Polyangiales</taxon>
        <taxon>Polyangiaceae</taxon>
        <taxon>Sorangium</taxon>
    </lineage>
</organism>
<feature type="domain" description="Putative restriction endonuclease" evidence="1">
    <location>
        <begin position="30"/>
        <end position="177"/>
    </location>
</feature>
<dbReference type="PANTHER" id="PTHR47152">
    <property type="entry name" value="SLR2084 PROTEIN-RELATED"/>
    <property type="match status" value="1"/>
</dbReference>
<evidence type="ECO:0000259" key="1">
    <source>
        <dbReference type="Pfam" id="PF05685"/>
    </source>
</evidence>
<dbReference type="RefSeq" id="WP_129344607.1">
    <property type="nucleotide sequence ID" value="NZ_CP012670.1"/>
</dbReference>
<dbReference type="InterPro" id="IPR012296">
    <property type="entry name" value="Nuclease_put_TT1808"/>
</dbReference>
<accession>A0A4P2PTA0</accession>
<gene>
    <name evidence="2" type="ORF">SOCEGT47_003020</name>
</gene>
<evidence type="ECO:0000313" key="2">
    <source>
        <dbReference type="EMBL" id="AUX19849.1"/>
    </source>
</evidence>
<name>A0A4P2PTA0_SORCE</name>
<dbReference type="SUPFAM" id="SSF52980">
    <property type="entry name" value="Restriction endonuclease-like"/>
    <property type="match status" value="1"/>
</dbReference>
<dbReference type="Pfam" id="PF05685">
    <property type="entry name" value="Uma2"/>
    <property type="match status" value="1"/>
</dbReference>
<sequence length="204" mass="22765">MVAAAHAPLPSPTSAAPPDEQRFVLHDVPWQTYVALRDALDNPGLRMTYHEGTLELMSPSPEHEVAKTSIARLIELFALERDVPLCGYGSTTFRREAKARGLEPGECYCLGGPLKELPDIAIEVVLTRGGLDKLPVYSGLGVREVWFWERDGFHLHALRGEAYEPIATSELIPELDLDVLARFVRWPDQHGAAKAFRDWLRAGR</sequence>
<dbReference type="PANTHER" id="PTHR47152:SF4">
    <property type="entry name" value="SLR0445 PROTEIN"/>
    <property type="match status" value="1"/>
</dbReference>
<dbReference type="EMBL" id="CP012670">
    <property type="protein sequence ID" value="AUX19849.1"/>
    <property type="molecule type" value="Genomic_DNA"/>
</dbReference>
<evidence type="ECO:0000313" key="3">
    <source>
        <dbReference type="Proteomes" id="UP000295781"/>
    </source>
</evidence>
<reference evidence="2 3" key="1">
    <citation type="submission" date="2015-09" db="EMBL/GenBank/DDBJ databases">
        <title>Sorangium comparison.</title>
        <authorList>
            <person name="Zaburannyi N."/>
            <person name="Bunk B."/>
            <person name="Overmann J."/>
            <person name="Mueller R."/>
        </authorList>
    </citation>
    <scope>NUCLEOTIDE SEQUENCE [LARGE SCALE GENOMIC DNA]</scope>
    <source>
        <strain evidence="2 3">So ceGT47</strain>
    </source>
</reference>
<proteinExistence type="predicted"/>
<dbReference type="InterPro" id="IPR011335">
    <property type="entry name" value="Restrct_endonuc-II-like"/>
</dbReference>
<dbReference type="Gene3D" id="3.90.1570.10">
    <property type="entry name" value="tt1808, chain A"/>
    <property type="match status" value="1"/>
</dbReference>
<dbReference type="AlphaFoldDB" id="A0A4P2PTA0"/>
<protein>
    <recommendedName>
        <fullName evidence="1">Putative restriction endonuclease domain-containing protein</fullName>
    </recommendedName>
</protein>
<dbReference type="InterPro" id="IPR008538">
    <property type="entry name" value="Uma2"/>
</dbReference>
<dbReference type="Proteomes" id="UP000295781">
    <property type="component" value="Chromosome"/>
</dbReference>
<dbReference type="OrthoDB" id="510891at2"/>
<dbReference type="CDD" id="cd06260">
    <property type="entry name" value="DUF820-like"/>
    <property type="match status" value="1"/>
</dbReference>